<keyword evidence="2" id="KW-0560">Oxidoreductase</keyword>
<dbReference type="SMART" id="SM00822">
    <property type="entry name" value="PKS_KR"/>
    <property type="match status" value="1"/>
</dbReference>
<gene>
    <name evidence="4" type="ORF">NOCA2310067</name>
</gene>
<dbReference type="InterPro" id="IPR036291">
    <property type="entry name" value="NAD(P)-bd_dom_sf"/>
</dbReference>
<dbReference type="PANTHER" id="PTHR44196:SF1">
    <property type="entry name" value="DEHYDROGENASE_REDUCTASE SDR FAMILY MEMBER 7B"/>
    <property type="match status" value="1"/>
</dbReference>
<feature type="domain" description="Ketoreductase" evidence="3">
    <location>
        <begin position="3"/>
        <end position="202"/>
    </location>
</feature>
<dbReference type="GO" id="GO:0016491">
    <property type="term" value="F:oxidoreductase activity"/>
    <property type="evidence" value="ECO:0007669"/>
    <property type="project" value="UniProtKB-KW"/>
</dbReference>
<dbReference type="InterPro" id="IPR057326">
    <property type="entry name" value="KR_dom"/>
</dbReference>
<dbReference type="InterPro" id="IPR020904">
    <property type="entry name" value="Sc_DH/Rdtase_CS"/>
</dbReference>
<dbReference type="AlphaFoldDB" id="A0A2P2C1Q4"/>
<dbReference type="InterPro" id="IPR002347">
    <property type="entry name" value="SDR_fam"/>
</dbReference>
<reference evidence="4" key="1">
    <citation type="submission" date="2015-08" db="EMBL/GenBank/DDBJ databases">
        <authorList>
            <person name="Babu N.S."/>
            <person name="Beckwith C.J."/>
            <person name="Beseler K.G."/>
            <person name="Brison A."/>
            <person name="Carone J.V."/>
            <person name="Caskin T.P."/>
            <person name="Diamond M."/>
            <person name="Durham M.E."/>
            <person name="Foxe J.M."/>
            <person name="Go M."/>
            <person name="Henderson B.A."/>
            <person name="Jones I.B."/>
            <person name="McGettigan J.A."/>
            <person name="Micheletti S.J."/>
            <person name="Nasrallah M.E."/>
            <person name="Ortiz D."/>
            <person name="Piller C.R."/>
            <person name="Privatt S.R."/>
            <person name="Schneider S.L."/>
            <person name="Sharp S."/>
            <person name="Smith T.C."/>
            <person name="Stanton J.D."/>
            <person name="Ullery H.E."/>
            <person name="Wilson R.J."/>
            <person name="Serrano M.G."/>
            <person name="Buck G."/>
            <person name="Lee V."/>
            <person name="Wang Y."/>
            <person name="Carvalho R."/>
            <person name="Voegtly L."/>
            <person name="Shi R."/>
            <person name="Duckworth R."/>
            <person name="Johnson A."/>
            <person name="Loviza R."/>
            <person name="Walstead R."/>
            <person name="Shah Z."/>
            <person name="Kiflezghi M."/>
            <person name="Wade K."/>
            <person name="Ball S.L."/>
            <person name="Bradley K.W."/>
            <person name="Asai D.J."/>
            <person name="Bowman C.A."/>
            <person name="Russell D.A."/>
            <person name="Pope W.H."/>
            <person name="Jacobs-Sera D."/>
            <person name="Hendrix R.W."/>
            <person name="Hatfull G.F."/>
        </authorList>
    </citation>
    <scope>NUCLEOTIDE SEQUENCE</scope>
</reference>
<accession>A0A2P2C1Q4</accession>
<dbReference type="GO" id="GO:0016020">
    <property type="term" value="C:membrane"/>
    <property type="evidence" value="ECO:0007669"/>
    <property type="project" value="TreeGrafter"/>
</dbReference>
<dbReference type="PROSITE" id="PS00061">
    <property type="entry name" value="ADH_SHORT"/>
    <property type="match status" value="1"/>
</dbReference>
<dbReference type="Gene3D" id="3.40.50.720">
    <property type="entry name" value="NAD(P)-binding Rossmann-like Domain"/>
    <property type="match status" value="1"/>
</dbReference>
<dbReference type="CDD" id="cd05233">
    <property type="entry name" value="SDR_c"/>
    <property type="match status" value="1"/>
</dbReference>
<dbReference type="NCBIfam" id="NF006073">
    <property type="entry name" value="PRK08219.1"/>
    <property type="match status" value="1"/>
</dbReference>
<evidence type="ECO:0000259" key="3">
    <source>
        <dbReference type="SMART" id="SM00822"/>
    </source>
</evidence>
<dbReference type="Pfam" id="PF00106">
    <property type="entry name" value="adh_short"/>
    <property type="match status" value="1"/>
</dbReference>
<evidence type="ECO:0000256" key="1">
    <source>
        <dbReference type="ARBA" id="ARBA00006484"/>
    </source>
</evidence>
<proteinExistence type="inferred from homology"/>
<name>A0A2P2C1Q4_9ZZZZ</name>
<organism evidence="4">
    <name type="scientific">metagenome</name>
    <dbReference type="NCBI Taxonomy" id="256318"/>
    <lineage>
        <taxon>unclassified sequences</taxon>
        <taxon>metagenomes</taxon>
    </lineage>
</organism>
<dbReference type="PRINTS" id="PR00081">
    <property type="entry name" value="GDHRDH"/>
</dbReference>
<dbReference type="PANTHER" id="PTHR44196">
    <property type="entry name" value="DEHYDROGENASE/REDUCTASE SDR FAMILY MEMBER 7B"/>
    <property type="match status" value="1"/>
</dbReference>
<comment type="similarity">
    <text evidence="1">Belongs to the short-chain dehydrogenases/reductases (SDR) family.</text>
</comment>
<dbReference type="SUPFAM" id="SSF51735">
    <property type="entry name" value="NAD(P)-binding Rossmann-fold domains"/>
    <property type="match status" value="1"/>
</dbReference>
<evidence type="ECO:0000256" key="2">
    <source>
        <dbReference type="ARBA" id="ARBA00023002"/>
    </source>
</evidence>
<evidence type="ECO:0000313" key="4">
    <source>
        <dbReference type="EMBL" id="CUR55916.1"/>
    </source>
</evidence>
<protein>
    <submittedName>
        <fullName evidence="4">Short-chain dehydrogenase/reductase SDR</fullName>
    </submittedName>
</protein>
<sequence length="232" mass="25225">MTRRHLITGAASGIGAAVADRLHERGDELWLLVRSEERAHQLTPAFPNARLVVADLSDPATLEKTLYDAMLPTELDSVLHVAGVVELGPVADQTLEQVRQQIDVNLVAPMVLTRVLLPALRARRGLVLVVNSGAGLYAHPDWSAYAASKFGIRGFADSLRAEEEAHGVRVTTLYPGRTATPMQAKVHEQESADYDASRWIQPDTVAASILHVLDLPEDGTIPDLTIRPVAPR</sequence>
<dbReference type="EMBL" id="CZKA01000025">
    <property type="protein sequence ID" value="CUR55916.1"/>
    <property type="molecule type" value="Genomic_DNA"/>
</dbReference>